<dbReference type="Gene3D" id="2.170.270.10">
    <property type="entry name" value="SET domain"/>
    <property type="match status" value="1"/>
</dbReference>
<reference evidence="2" key="2">
    <citation type="journal article" date="2016" name="Sci. Rep.">
        <title>Dictyocaulus viviparus genome, variome and transcriptome elucidate lungworm biology and support future intervention.</title>
        <authorList>
            <person name="McNulty S.N."/>
            <person name="Strube C."/>
            <person name="Rosa B.A."/>
            <person name="Martin J.C."/>
            <person name="Tyagi R."/>
            <person name="Choi Y.J."/>
            <person name="Wang Q."/>
            <person name="Hallsworth Pepin K."/>
            <person name="Zhang X."/>
            <person name="Ozersky P."/>
            <person name="Wilson R.K."/>
            <person name="Sternberg P.W."/>
            <person name="Gasser R.B."/>
            <person name="Mitreva M."/>
        </authorList>
    </citation>
    <scope>NUCLEOTIDE SEQUENCE [LARGE SCALE GENOMIC DNA]</scope>
    <source>
        <strain evidence="2">HannoverDv2000</strain>
    </source>
</reference>
<keyword evidence="2" id="KW-1185">Reference proteome</keyword>
<dbReference type="Proteomes" id="UP000053766">
    <property type="component" value="Unassembled WGS sequence"/>
</dbReference>
<name>A0A0D8XR97_DICVI</name>
<dbReference type="SUPFAM" id="SSF82199">
    <property type="entry name" value="SET domain"/>
    <property type="match status" value="1"/>
</dbReference>
<dbReference type="STRING" id="29172.A0A0D8XR97"/>
<organism evidence="1 2">
    <name type="scientific">Dictyocaulus viviparus</name>
    <name type="common">Bovine lungworm</name>
    <dbReference type="NCBI Taxonomy" id="29172"/>
    <lineage>
        <taxon>Eukaryota</taxon>
        <taxon>Metazoa</taxon>
        <taxon>Ecdysozoa</taxon>
        <taxon>Nematoda</taxon>
        <taxon>Chromadorea</taxon>
        <taxon>Rhabditida</taxon>
        <taxon>Rhabditina</taxon>
        <taxon>Rhabditomorpha</taxon>
        <taxon>Strongyloidea</taxon>
        <taxon>Metastrongylidae</taxon>
        <taxon>Dictyocaulus</taxon>
    </lineage>
</organism>
<dbReference type="InterPro" id="IPR046341">
    <property type="entry name" value="SET_dom_sf"/>
</dbReference>
<dbReference type="OrthoDB" id="5863934at2759"/>
<evidence type="ECO:0000313" key="1">
    <source>
        <dbReference type="EMBL" id="KJH46294.1"/>
    </source>
</evidence>
<evidence type="ECO:0000313" key="2">
    <source>
        <dbReference type="Proteomes" id="UP000053766"/>
    </source>
</evidence>
<protein>
    <recommendedName>
        <fullName evidence="3">Pre-SET domain-containing protein</fullName>
    </recommendedName>
</protein>
<dbReference type="EMBL" id="KN716360">
    <property type="protein sequence ID" value="KJH46294.1"/>
    <property type="molecule type" value="Genomic_DNA"/>
</dbReference>
<proteinExistence type="predicted"/>
<reference evidence="1 2" key="1">
    <citation type="submission" date="2013-11" db="EMBL/GenBank/DDBJ databases">
        <title>Draft genome of the bovine lungworm Dictyocaulus viviparus.</title>
        <authorList>
            <person name="Mitreva M."/>
        </authorList>
    </citation>
    <scope>NUCLEOTIDE SEQUENCE [LARGE SCALE GENOMIC DNA]</scope>
    <source>
        <strain evidence="1 2">HannoverDv2000</strain>
    </source>
</reference>
<accession>A0A0D8XR97</accession>
<sequence length="310" mass="35547">MTSQKKRIRLWNEEEKVIEACAATILYRKRRNASILPIPSSLNDLIKQNQLLRLENMMMQLLPEPKFRSGNCSEESCSVGEDFGELIYNPVRDGTKCRYRLCRDISFGKEVFPVQVYSDTHNCVPPEDFIYISSNDYSKFKSDCPFIDDSLFTVNCCCSDLICAESCFCRKMNDKLTPCTIMGDGRVFLNSNATFFNTLIVGCGEKCSCRAKCKNTLSGVCLPAPFNHLPPCDERKDDYVVPNVHRSEIRHAISSIRNRTAPGPDRIRPEHLKNLPQVLIETLARLFTRYLSEYKVPSQWKTSRNVLLRK</sequence>
<evidence type="ECO:0008006" key="3">
    <source>
        <dbReference type="Google" id="ProtNLM"/>
    </source>
</evidence>
<gene>
    <name evidence="1" type="ORF">DICVIV_07637</name>
</gene>
<dbReference type="AlphaFoldDB" id="A0A0D8XR97"/>